<evidence type="ECO:0000313" key="5">
    <source>
        <dbReference type="Proteomes" id="UP000293142"/>
    </source>
</evidence>
<evidence type="ECO:0000313" key="4">
    <source>
        <dbReference type="EMBL" id="TBL79881.1"/>
    </source>
</evidence>
<dbReference type="OrthoDB" id="2375554at2"/>
<keyword evidence="5" id="KW-1185">Reference proteome</keyword>
<evidence type="ECO:0000256" key="2">
    <source>
        <dbReference type="SAM" id="MobiDB-lite"/>
    </source>
</evidence>
<dbReference type="RefSeq" id="WP_131013127.1">
    <property type="nucleotide sequence ID" value="NZ_SIRE01000006.1"/>
</dbReference>
<dbReference type="AlphaFoldDB" id="A0A4Q9DXB9"/>
<accession>A0A4Q9DXB9</accession>
<feature type="region of interest" description="Disordered" evidence="2">
    <location>
        <begin position="190"/>
        <end position="209"/>
    </location>
</feature>
<dbReference type="Pfam" id="PF09581">
    <property type="entry name" value="Spore_III_AF"/>
    <property type="match status" value="1"/>
</dbReference>
<evidence type="ECO:0000256" key="1">
    <source>
        <dbReference type="SAM" id="Coils"/>
    </source>
</evidence>
<feature type="region of interest" description="Disordered" evidence="2">
    <location>
        <begin position="154"/>
        <end position="174"/>
    </location>
</feature>
<comment type="caution">
    <text evidence="4">The sequence shown here is derived from an EMBL/GenBank/DDBJ whole genome shotgun (WGS) entry which is preliminary data.</text>
</comment>
<feature type="compositionally biased region" description="Polar residues" evidence="2">
    <location>
        <begin position="159"/>
        <end position="168"/>
    </location>
</feature>
<keyword evidence="1" id="KW-0175">Coiled coil</keyword>
<protein>
    <submittedName>
        <fullName evidence="4">Stage III sporulation protein AF</fullName>
    </submittedName>
</protein>
<sequence length="236" mass="26329">MEWLGGWLRSVVLVIMLATFIDLLLPNQSMQRYVKTVVSLFILLTLMNPIFTLFQKQWNADQMFAEASAVQDRLASGGTRSDVTLSDIERQSEQLQQLQKKQSKRLAETQIAQQIRDSIEKQSGYAVKTIRVDTTENTTGQTVIGNVSIALQDKETGQPAASSGSTPNGAALGKPIQPVTIDVQSTMPAYAPAKREEQPLTPEERQGKTAVQQLLEKDWQLKPEQLQLTFVSREKL</sequence>
<feature type="coiled-coil region" evidence="1">
    <location>
        <begin position="81"/>
        <end position="108"/>
    </location>
</feature>
<name>A0A4Q9DXB9_9BACL</name>
<keyword evidence="3" id="KW-0812">Transmembrane</keyword>
<dbReference type="EMBL" id="SIRE01000006">
    <property type="protein sequence ID" value="TBL79881.1"/>
    <property type="molecule type" value="Genomic_DNA"/>
</dbReference>
<reference evidence="4 5" key="1">
    <citation type="submission" date="2019-02" db="EMBL/GenBank/DDBJ databases">
        <title>Paenibacillus sp. nov., isolated from surface-sterilized tissue of Thalictrum simplex L.</title>
        <authorList>
            <person name="Tuo L."/>
        </authorList>
    </citation>
    <scope>NUCLEOTIDE SEQUENCE [LARGE SCALE GENOMIC DNA]</scope>
    <source>
        <strain evidence="4 5">N2SHLJ1</strain>
    </source>
</reference>
<organism evidence="4 5">
    <name type="scientific">Paenibacillus thalictri</name>
    <dbReference type="NCBI Taxonomy" id="2527873"/>
    <lineage>
        <taxon>Bacteria</taxon>
        <taxon>Bacillati</taxon>
        <taxon>Bacillota</taxon>
        <taxon>Bacilli</taxon>
        <taxon>Bacillales</taxon>
        <taxon>Paenibacillaceae</taxon>
        <taxon>Paenibacillus</taxon>
    </lineage>
</organism>
<dbReference type="Proteomes" id="UP000293142">
    <property type="component" value="Unassembled WGS sequence"/>
</dbReference>
<feature type="transmembrane region" description="Helical" evidence="3">
    <location>
        <begin position="37"/>
        <end position="54"/>
    </location>
</feature>
<feature type="transmembrane region" description="Helical" evidence="3">
    <location>
        <begin position="6"/>
        <end position="25"/>
    </location>
</feature>
<dbReference type="InterPro" id="IPR014245">
    <property type="entry name" value="Spore_III_AF"/>
</dbReference>
<dbReference type="NCBIfam" id="TIGR02896">
    <property type="entry name" value="spore_III_AF"/>
    <property type="match status" value="1"/>
</dbReference>
<keyword evidence="3" id="KW-1133">Transmembrane helix</keyword>
<proteinExistence type="predicted"/>
<keyword evidence="3" id="KW-0472">Membrane</keyword>
<evidence type="ECO:0000256" key="3">
    <source>
        <dbReference type="SAM" id="Phobius"/>
    </source>
</evidence>
<feature type="compositionally biased region" description="Basic and acidic residues" evidence="2">
    <location>
        <begin position="193"/>
        <end position="207"/>
    </location>
</feature>
<gene>
    <name evidence="4" type="primary">spoIIIAF</name>
    <name evidence="4" type="ORF">EYB31_09800</name>
</gene>